<dbReference type="PROSITE" id="PS00719">
    <property type="entry name" value="GLYCOSYL_HYDROL_F2_1"/>
    <property type="match status" value="1"/>
</dbReference>
<dbReference type="RefSeq" id="WP_109265389.1">
    <property type="nucleotide sequence ID" value="NZ_QEWP01000014.1"/>
</dbReference>
<comment type="cofactor">
    <cofactor evidence="2">
        <name>Ca(2+)</name>
        <dbReference type="ChEBI" id="CHEBI:29108"/>
    </cofactor>
</comment>
<proteinExistence type="inferred from homology"/>
<dbReference type="Gene3D" id="2.70.98.10">
    <property type="match status" value="1"/>
</dbReference>
<dbReference type="GO" id="GO:0030246">
    <property type="term" value="F:carbohydrate binding"/>
    <property type="evidence" value="ECO:0007669"/>
    <property type="project" value="InterPro"/>
</dbReference>
<evidence type="ECO:0000256" key="4">
    <source>
        <dbReference type="ARBA" id="ARBA00011245"/>
    </source>
</evidence>
<dbReference type="Gene3D" id="3.20.20.80">
    <property type="entry name" value="Glycosidases"/>
    <property type="match status" value="1"/>
</dbReference>
<gene>
    <name evidence="13" type="ORF">DDZ16_15465</name>
</gene>
<dbReference type="Gene3D" id="2.60.40.10">
    <property type="entry name" value="Immunoglobulins"/>
    <property type="match status" value="2"/>
</dbReference>
<dbReference type="PRINTS" id="PR00132">
    <property type="entry name" value="GLHYDRLASE2"/>
</dbReference>
<dbReference type="SMART" id="SM01038">
    <property type="entry name" value="Bgal_small_N"/>
    <property type="match status" value="1"/>
</dbReference>
<accession>A0A2U2B5Y2</accession>
<dbReference type="SUPFAM" id="SSF49303">
    <property type="entry name" value="beta-Galactosidase/glucuronidase domain"/>
    <property type="match status" value="2"/>
</dbReference>
<evidence type="ECO:0000313" key="13">
    <source>
        <dbReference type="EMBL" id="PWD98477.1"/>
    </source>
</evidence>
<evidence type="ECO:0000256" key="9">
    <source>
        <dbReference type="ARBA" id="ARBA00032230"/>
    </source>
</evidence>
<dbReference type="InterPro" id="IPR023230">
    <property type="entry name" value="Glyco_hydro_2_CS"/>
</dbReference>
<dbReference type="InterPro" id="IPR036156">
    <property type="entry name" value="Beta-gal/glucu_dom_sf"/>
</dbReference>
<sequence>MQKTLFVMAMSLWLMACTNYKDYSDVPFEEKSPADWENPSVNQINREAPRAWYVPFADASEVDADNKWASSLLKTLNGEWLFHLAENPSERPCYFFKDDFDTRDWSAIPVPSNYELEGHTYPIYTNVKYPHAKTPPTIQDHYNPVASYKRTFTIPENWDGKEIFLHFGAVSSAMYVWVNEQKVGYSEDSKTPAEFNITQYLKPGENTLAVEVYKWSDGSYLEDQDFWRLGGITRDVFLMARNPQHIRDFRVTSNLADDYTTGLFEVDAEIVNVSEETPVNIEARLLDGENLVERFSAESDNGAISFSSEYNDVKRWSAEIPNLYELVITLKDANGGVIEVIRQDVGFRRVEIKGNNLLVNGEYIYLKGVNLHEHHDVTGHVVDEATMIEDIKTMKEHNLNAVRTSHYPQPERWYELCNRYGLYVIDEANIESHGMGYGKESLAKDSAWMSSHLFRTRNMFERDKNQPSIIIWSLGNEAGNGINFEATYDYLKAQDDTRPVQYEQAHGGRNTDVFCPMYARIERMERYAREDGSKPLIQCEYAHAMGNSVGNLQDYWDVIESYDVMQGGFIWDWVDQGLLTENEQGEEYWAYGGDFGPDTVPSDGNFCLNGLVDPDRQPQPALEEVKKVYQYIKFHPVNLENGTIEIENKYDFLNTSKFQFSWIIKGDGKKVKEGTFSDLELAPDAKKEVSAHMDFEPQPGVEYFLTVKASLNDAMGLVPAGTELAAEQFELPVYVAKTKTEESLPALEHQTKDGVLSITGDDFAVAFDMQKGQMTSFQSSGKELLKKGPEPGFWRAPTDNDFGNNMPVRARMWRKAGENRKVTNTNVEEAGEGQVKVTFAFDLKDAEGNKIGDYTSTYLVKGNKEVEVDNQFQMAGDDLPEIPRMGMTLHMPREYDQMAWLGRGPHESYQDRKTSAFVDLYSGSVADQYWLYLRPQENGNKTDVRWMSITNEAGQGLKFTGKQLLEVSAHHNIIEDFESPRRTDGRWEEGEERPVQRHTDDVQPRDLTSVDVDLKQLGVGGDDSWGAWTHDQYRLTGKSYSYEFVMSLVE</sequence>
<dbReference type="InterPro" id="IPR050347">
    <property type="entry name" value="Bact_Beta-galactosidase"/>
</dbReference>
<feature type="region of interest" description="Disordered" evidence="11">
    <location>
        <begin position="980"/>
        <end position="1004"/>
    </location>
</feature>
<dbReference type="GO" id="GO:0004565">
    <property type="term" value="F:beta-galactosidase activity"/>
    <property type="evidence" value="ECO:0007669"/>
    <property type="project" value="UniProtKB-EC"/>
</dbReference>
<evidence type="ECO:0000256" key="7">
    <source>
        <dbReference type="ARBA" id="ARBA00022837"/>
    </source>
</evidence>
<dbReference type="Pfam" id="PF02836">
    <property type="entry name" value="Glyco_hydro_2_C"/>
    <property type="match status" value="1"/>
</dbReference>
<dbReference type="InterPro" id="IPR006103">
    <property type="entry name" value="Glyco_hydro_2_cat"/>
</dbReference>
<name>A0A2U2B5Y2_9BACT</name>
<dbReference type="PANTHER" id="PTHR46323:SF2">
    <property type="entry name" value="BETA-GALACTOSIDASE"/>
    <property type="match status" value="1"/>
</dbReference>
<dbReference type="InterPro" id="IPR032312">
    <property type="entry name" value="LacZ_4"/>
</dbReference>
<dbReference type="Pfam" id="PF02837">
    <property type="entry name" value="Glyco_hydro_2_N"/>
    <property type="match status" value="1"/>
</dbReference>
<organism evidence="13 14">
    <name type="scientific">Marinilabilia rubra</name>
    <dbReference type="NCBI Taxonomy" id="2162893"/>
    <lineage>
        <taxon>Bacteria</taxon>
        <taxon>Pseudomonadati</taxon>
        <taxon>Bacteroidota</taxon>
        <taxon>Bacteroidia</taxon>
        <taxon>Marinilabiliales</taxon>
        <taxon>Marinilabiliaceae</taxon>
        <taxon>Marinilabilia</taxon>
    </lineage>
</organism>
<evidence type="ECO:0000256" key="2">
    <source>
        <dbReference type="ARBA" id="ARBA00001913"/>
    </source>
</evidence>
<evidence type="ECO:0000313" key="14">
    <source>
        <dbReference type="Proteomes" id="UP000244956"/>
    </source>
</evidence>
<dbReference type="InterPro" id="IPR017853">
    <property type="entry name" value="GH"/>
</dbReference>
<keyword evidence="6 10" id="KW-0378">Hydrolase</keyword>
<dbReference type="Proteomes" id="UP000244956">
    <property type="component" value="Unassembled WGS sequence"/>
</dbReference>
<evidence type="ECO:0000256" key="11">
    <source>
        <dbReference type="SAM" id="MobiDB-lite"/>
    </source>
</evidence>
<dbReference type="InterPro" id="IPR006101">
    <property type="entry name" value="Glyco_hydro_2"/>
</dbReference>
<comment type="caution">
    <text evidence="13">The sequence shown here is derived from an EMBL/GenBank/DDBJ whole genome shotgun (WGS) entry which is preliminary data.</text>
</comment>
<dbReference type="Pfam" id="PF00703">
    <property type="entry name" value="Glyco_hydro_2"/>
    <property type="match status" value="1"/>
</dbReference>
<keyword evidence="7" id="KW-0106">Calcium</keyword>
<dbReference type="PROSITE" id="PS51257">
    <property type="entry name" value="PROKAR_LIPOPROTEIN"/>
    <property type="match status" value="1"/>
</dbReference>
<dbReference type="PANTHER" id="PTHR46323">
    <property type="entry name" value="BETA-GALACTOSIDASE"/>
    <property type="match status" value="1"/>
</dbReference>
<feature type="domain" description="Beta galactosidase small chain/" evidence="12">
    <location>
        <begin position="757"/>
        <end position="1047"/>
    </location>
</feature>
<protein>
    <recommendedName>
        <fullName evidence="5 10">Beta-galactosidase</fullName>
        <ecNumber evidence="5 10">3.2.1.23</ecNumber>
    </recommendedName>
    <alternativeName>
        <fullName evidence="9 10">Lactase</fullName>
    </alternativeName>
</protein>
<dbReference type="Pfam" id="PF16353">
    <property type="entry name" value="LacZ_4"/>
    <property type="match status" value="1"/>
</dbReference>
<dbReference type="InterPro" id="IPR011013">
    <property type="entry name" value="Gal_mutarotase_sf_dom"/>
</dbReference>
<dbReference type="Pfam" id="PF02929">
    <property type="entry name" value="Bgal_small_N"/>
    <property type="match status" value="1"/>
</dbReference>
<dbReference type="InterPro" id="IPR013783">
    <property type="entry name" value="Ig-like_fold"/>
</dbReference>
<keyword evidence="14" id="KW-1185">Reference proteome</keyword>
<evidence type="ECO:0000259" key="12">
    <source>
        <dbReference type="SMART" id="SM01038"/>
    </source>
</evidence>
<dbReference type="FunFam" id="3.20.20.80:FF:000121">
    <property type="entry name" value="Beta-galactosidase"/>
    <property type="match status" value="1"/>
</dbReference>
<dbReference type="InterPro" id="IPR004199">
    <property type="entry name" value="B-gal_small/dom_5"/>
</dbReference>
<keyword evidence="8 10" id="KW-0326">Glycosidase</keyword>
<dbReference type="EC" id="3.2.1.23" evidence="5 10"/>
<comment type="subunit">
    <text evidence="4">Monomer.</text>
</comment>
<comment type="catalytic activity">
    <reaction evidence="1 10">
        <text>Hydrolysis of terminal non-reducing beta-D-galactose residues in beta-D-galactosides.</text>
        <dbReference type="EC" id="3.2.1.23"/>
    </reaction>
</comment>
<dbReference type="InterPro" id="IPR006104">
    <property type="entry name" value="Glyco_hydro_2_N"/>
</dbReference>
<evidence type="ECO:0000256" key="3">
    <source>
        <dbReference type="ARBA" id="ARBA00007401"/>
    </source>
</evidence>
<dbReference type="InterPro" id="IPR008979">
    <property type="entry name" value="Galactose-bd-like_sf"/>
</dbReference>
<dbReference type="GO" id="GO:0005990">
    <property type="term" value="P:lactose catabolic process"/>
    <property type="evidence" value="ECO:0007669"/>
    <property type="project" value="TreeGrafter"/>
</dbReference>
<evidence type="ECO:0000256" key="8">
    <source>
        <dbReference type="ARBA" id="ARBA00023295"/>
    </source>
</evidence>
<dbReference type="EMBL" id="QEWP01000014">
    <property type="protein sequence ID" value="PWD98477.1"/>
    <property type="molecule type" value="Genomic_DNA"/>
</dbReference>
<dbReference type="InterPro" id="IPR014718">
    <property type="entry name" value="GH-type_carb-bd"/>
</dbReference>
<dbReference type="OrthoDB" id="9801077at2"/>
<dbReference type="GO" id="GO:0009341">
    <property type="term" value="C:beta-galactosidase complex"/>
    <property type="evidence" value="ECO:0007669"/>
    <property type="project" value="InterPro"/>
</dbReference>
<dbReference type="SUPFAM" id="SSF49785">
    <property type="entry name" value="Galactose-binding domain-like"/>
    <property type="match status" value="1"/>
</dbReference>
<dbReference type="SUPFAM" id="SSF74650">
    <property type="entry name" value="Galactose mutarotase-like"/>
    <property type="match status" value="1"/>
</dbReference>
<comment type="similarity">
    <text evidence="3 10">Belongs to the glycosyl hydrolase 2 family.</text>
</comment>
<evidence type="ECO:0000256" key="10">
    <source>
        <dbReference type="RuleBase" id="RU361154"/>
    </source>
</evidence>
<dbReference type="SUPFAM" id="SSF51445">
    <property type="entry name" value="(Trans)glycosidases"/>
    <property type="match status" value="1"/>
</dbReference>
<dbReference type="InterPro" id="IPR006102">
    <property type="entry name" value="Ig-like_GH2"/>
</dbReference>
<evidence type="ECO:0000256" key="1">
    <source>
        <dbReference type="ARBA" id="ARBA00001412"/>
    </source>
</evidence>
<evidence type="ECO:0000256" key="5">
    <source>
        <dbReference type="ARBA" id="ARBA00012756"/>
    </source>
</evidence>
<evidence type="ECO:0000256" key="6">
    <source>
        <dbReference type="ARBA" id="ARBA00022801"/>
    </source>
</evidence>
<dbReference type="Gene3D" id="2.60.120.260">
    <property type="entry name" value="Galactose-binding domain-like"/>
    <property type="match status" value="1"/>
</dbReference>
<reference evidence="13 14" key="1">
    <citation type="submission" date="2018-05" db="EMBL/GenBank/DDBJ databases">
        <title>Marinilabilia rubrum sp. nov., isolated from saltern sediment.</title>
        <authorList>
            <person name="Zhang R."/>
        </authorList>
    </citation>
    <scope>NUCLEOTIDE SEQUENCE [LARGE SCALE GENOMIC DNA]</scope>
    <source>
        <strain evidence="13 14">WTE16</strain>
    </source>
</reference>
<dbReference type="AlphaFoldDB" id="A0A2U2B5Y2"/>